<evidence type="ECO:0000313" key="4">
    <source>
        <dbReference type="EMBL" id="GAA3525212.1"/>
    </source>
</evidence>
<keyword evidence="1" id="KW-0472">Membrane</keyword>
<gene>
    <name evidence="4" type="ORF">GCM10022263_12350</name>
</gene>
<comment type="caution">
    <text evidence="4">The sequence shown here is derived from an EMBL/GenBank/DDBJ whole genome shotgun (WGS) entry which is preliminary data.</text>
</comment>
<keyword evidence="1" id="KW-0812">Transmembrane</keyword>
<dbReference type="RefSeq" id="WP_257440765.1">
    <property type="nucleotide sequence ID" value="NZ_BAABBB010000007.1"/>
</dbReference>
<dbReference type="InterPro" id="IPR024516">
    <property type="entry name" value="Mce_C"/>
</dbReference>
<feature type="domain" description="Mammalian cell entry C-terminal" evidence="3">
    <location>
        <begin position="114"/>
        <end position="288"/>
    </location>
</feature>
<proteinExistence type="predicted"/>
<protein>
    <submittedName>
        <fullName evidence="4">MCE family protein</fullName>
    </submittedName>
</protein>
<organism evidence="4 5">
    <name type="scientific">Nocardioides daeguensis</name>
    <dbReference type="NCBI Taxonomy" id="908359"/>
    <lineage>
        <taxon>Bacteria</taxon>
        <taxon>Bacillati</taxon>
        <taxon>Actinomycetota</taxon>
        <taxon>Actinomycetes</taxon>
        <taxon>Propionibacteriales</taxon>
        <taxon>Nocardioidaceae</taxon>
        <taxon>Nocardioides</taxon>
    </lineage>
</organism>
<dbReference type="InterPro" id="IPR005693">
    <property type="entry name" value="Mce"/>
</dbReference>
<dbReference type="InterPro" id="IPR003399">
    <property type="entry name" value="Mce/MlaD"/>
</dbReference>
<keyword evidence="1" id="KW-1133">Transmembrane helix</keyword>
<dbReference type="Proteomes" id="UP001500301">
    <property type="component" value="Unassembled WGS sequence"/>
</dbReference>
<accession>A0ABP6UY45</accession>
<dbReference type="PANTHER" id="PTHR33371:SF4">
    <property type="entry name" value="INTERMEMBRANE PHOSPHOLIPID TRANSPORT SYSTEM BINDING PROTEIN MLAD"/>
    <property type="match status" value="1"/>
</dbReference>
<sequence>MNGARRWLPLAVIGVLVVTGVVWMFGSGGSDKTVTAYFPRAVSVYEGSEVRILGIPVGRVREVVPQGTKVKVVMDYDSEVKVPADADAVIVSPSVVGDRYIQLAPAFEDGDKVMADNTVIDASKTAVPLELDEVYGSIDKLTVAIGPEGANKEGALSDLLQQTAKNFGGQGAQFHQTIKDFGRLSETLDNNKDDLFESATQLESFLKTLADNDTTVRDFNSSLGDVSALLADERQELTTALSNLGTALDQVARFVKRNRDVLGRNIRDVNRVAKVLVRQRGALDELLRAGPLALTNLYHTYNPKDATLDTNANIGNLVHELTSNPAAVVCALVSAVDKKGDLCGLVDKLLPRAAPFGTGSWYGQPYDPTLNGLVEVDR</sequence>
<feature type="domain" description="Mce/MlaD" evidence="2">
    <location>
        <begin position="32"/>
        <end position="105"/>
    </location>
</feature>
<evidence type="ECO:0000256" key="1">
    <source>
        <dbReference type="SAM" id="Phobius"/>
    </source>
</evidence>
<feature type="transmembrane region" description="Helical" evidence="1">
    <location>
        <begin position="7"/>
        <end position="26"/>
    </location>
</feature>
<name>A0ABP6UY45_9ACTN</name>
<dbReference type="EMBL" id="BAABBB010000007">
    <property type="protein sequence ID" value="GAA3525212.1"/>
    <property type="molecule type" value="Genomic_DNA"/>
</dbReference>
<evidence type="ECO:0000313" key="5">
    <source>
        <dbReference type="Proteomes" id="UP001500301"/>
    </source>
</evidence>
<keyword evidence="5" id="KW-1185">Reference proteome</keyword>
<evidence type="ECO:0000259" key="2">
    <source>
        <dbReference type="Pfam" id="PF02470"/>
    </source>
</evidence>
<dbReference type="NCBIfam" id="TIGR00996">
    <property type="entry name" value="Mtu_fam_mce"/>
    <property type="match status" value="1"/>
</dbReference>
<evidence type="ECO:0000259" key="3">
    <source>
        <dbReference type="Pfam" id="PF11887"/>
    </source>
</evidence>
<dbReference type="Pfam" id="PF11887">
    <property type="entry name" value="Mce4_CUP1"/>
    <property type="match status" value="1"/>
</dbReference>
<dbReference type="Pfam" id="PF02470">
    <property type="entry name" value="MlaD"/>
    <property type="match status" value="1"/>
</dbReference>
<dbReference type="InterPro" id="IPR052336">
    <property type="entry name" value="MlaD_Phospholipid_Transporter"/>
</dbReference>
<reference evidence="5" key="1">
    <citation type="journal article" date="2019" name="Int. J. Syst. Evol. Microbiol.">
        <title>The Global Catalogue of Microorganisms (GCM) 10K type strain sequencing project: providing services to taxonomists for standard genome sequencing and annotation.</title>
        <authorList>
            <consortium name="The Broad Institute Genomics Platform"/>
            <consortium name="The Broad Institute Genome Sequencing Center for Infectious Disease"/>
            <person name="Wu L."/>
            <person name="Ma J."/>
        </authorList>
    </citation>
    <scope>NUCLEOTIDE SEQUENCE [LARGE SCALE GENOMIC DNA]</scope>
    <source>
        <strain evidence="5">JCM 17460</strain>
    </source>
</reference>
<dbReference type="PANTHER" id="PTHR33371">
    <property type="entry name" value="INTERMEMBRANE PHOSPHOLIPID TRANSPORT SYSTEM BINDING PROTEIN MLAD-RELATED"/>
    <property type="match status" value="1"/>
</dbReference>